<accession>A0ABX6AJZ4</accession>
<reference evidence="2 3" key="1">
    <citation type="submission" date="2017-09" db="EMBL/GenBank/DDBJ databases">
        <authorList>
            <person name="Lee N."/>
            <person name="Cho B.-K."/>
        </authorList>
    </citation>
    <scope>NUCLEOTIDE SEQUENCE [LARGE SCALE GENOMIC DNA]</scope>
    <source>
        <strain evidence="2 3">ATCC 39115</strain>
    </source>
</reference>
<proteinExistence type="predicted"/>
<name>A0ABX6AJZ4_STRVD</name>
<feature type="region of interest" description="Disordered" evidence="1">
    <location>
        <begin position="1"/>
        <end position="89"/>
    </location>
</feature>
<organism evidence="2 3">
    <name type="scientific">Streptomyces viridosporus T7A</name>
    <dbReference type="NCBI Taxonomy" id="665577"/>
    <lineage>
        <taxon>Bacteria</taxon>
        <taxon>Bacillati</taxon>
        <taxon>Actinomycetota</taxon>
        <taxon>Actinomycetes</taxon>
        <taxon>Kitasatosporales</taxon>
        <taxon>Streptomycetaceae</taxon>
        <taxon>Streptomyces</taxon>
    </lineage>
</organism>
<evidence type="ECO:0000313" key="2">
    <source>
        <dbReference type="EMBL" id="QEU88180.1"/>
    </source>
</evidence>
<dbReference type="EMBL" id="CP023700">
    <property type="protein sequence ID" value="QEU88180.1"/>
    <property type="molecule type" value="Genomic_DNA"/>
</dbReference>
<dbReference type="Proteomes" id="UP000327143">
    <property type="component" value="Chromosome"/>
</dbReference>
<feature type="compositionally biased region" description="Basic residues" evidence="1">
    <location>
        <begin position="1"/>
        <end position="11"/>
    </location>
</feature>
<gene>
    <name evidence="2" type="ORF">CP969_28430</name>
</gene>
<evidence type="ECO:0000256" key="1">
    <source>
        <dbReference type="SAM" id="MobiDB-lite"/>
    </source>
</evidence>
<feature type="region of interest" description="Disordered" evidence="1">
    <location>
        <begin position="110"/>
        <end position="154"/>
    </location>
</feature>
<feature type="compositionally biased region" description="Low complexity" evidence="1">
    <location>
        <begin position="25"/>
        <end position="34"/>
    </location>
</feature>
<protein>
    <submittedName>
        <fullName evidence="2">Uncharacterized protein</fullName>
    </submittedName>
</protein>
<keyword evidence="3" id="KW-1185">Reference proteome</keyword>
<evidence type="ECO:0000313" key="3">
    <source>
        <dbReference type="Proteomes" id="UP000327143"/>
    </source>
</evidence>
<sequence>MLLRAPPRRRPGGACGQPPERLHRAGPVRPCAPRRGGRGGQGPGAGLLERPSPPGAGPPRSAAPQANAPGDRGRRAGGLLQDGRRLGHGGGVLGGAHACLLMRASCPGEEGRGAERTCGLPPGGDERGGGVVAGRHAGAACTHHRQGRGGRDAA</sequence>